<accession>A0A9D4DIJ1</accession>
<gene>
    <name evidence="1" type="ORF">DPMN_184777</name>
</gene>
<protein>
    <submittedName>
        <fullName evidence="1">Uncharacterized protein</fullName>
    </submittedName>
</protein>
<dbReference type="EMBL" id="JAIWYP010000010">
    <property type="protein sequence ID" value="KAH3750257.1"/>
    <property type="molecule type" value="Genomic_DNA"/>
</dbReference>
<keyword evidence="2" id="KW-1185">Reference proteome</keyword>
<evidence type="ECO:0000313" key="1">
    <source>
        <dbReference type="EMBL" id="KAH3750257.1"/>
    </source>
</evidence>
<comment type="caution">
    <text evidence="1">The sequence shown here is derived from an EMBL/GenBank/DDBJ whole genome shotgun (WGS) entry which is preliminary data.</text>
</comment>
<name>A0A9D4DIJ1_DREPO</name>
<organism evidence="1 2">
    <name type="scientific">Dreissena polymorpha</name>
    <name type="common">Zebra mussel</name>
    <name type="synonym">Mytilus polymorpha</name>
    <dbReference type="NCBI Taxonomy" id="45954"/>
    <lineage>
        <taxon>Eukaryota</taxon>
        <taxon>Metazoa</taxon>
        <taxon>Spiralia</taxon>
        <taxon>Lophotrochozoa</taxon>
        <taxon>Mollusca</taxon>
        <taxon>Bivalvia</taxon>
        <taxon>Autobranchia</taxon>
        <taxon>Heteroconchia</taxon>
        <taxon>Euheterodonta</taxon>
        <taxon>Imparidentia</taxon>
        <taxon>Neoheterodontei</taxon>
        <taxon>Myida</taxon>
        <taxon>Dreissenoidea</taxon>
        <taxon>Dreissenidae</taxon>
        <taxon>Dreissena</taxon>
    </lineage>
</organism>
<dbReference type="AlphaFoldDB" id="A0A9D4DIJ1"/>
<evidence type="ECO:0000313" key="2">
    <source>
        <dbReference type="Proteomes" id="UP000828390"/>
    </source>
</evidence>
<proteinExistence type="predicted"/>
<sequence>MIDTAVVLGKGGTSQTLTLINKHMLKGYWGYWWYWWYWSVTDHDQQRRLEQMTQGSKVVDVELKKSVVPE</sequence>
<reference evidence="1" key="1">
    <citation type="journal article" date="2019" name="bioRxiv">
        <title>The Genome of the Zebra Mussel, Dreissena polymorpha: A Resource for Invasive Species Research.</title>
        <authorList>
            <person name="McCartney M.A."/>
            <person name="Auch B."/>
            <person name="Kono T."/>
            <person name="Mallez S."/>
            <person name="Zhang Y."/>
            <person name="Obille A."/>
            <person name="Becker A."/>
            <person name="Abrahante J.E."/>
            <person name="Garbe J."/>
            <person name="Badalamenti J.P."/>
            <person name="Herman A."/>
            <person name="Mangelson H."/>
            <person name="Liachko I."/>
            <person name="Sullivan S."/>
            <person name="Sone E.D."/>
            <person name="Koren S."/>
            <person name="Silverstein K.A.T."/>
            <person name="Beckman K.B."/>
            <person name="Gohl D.M."/>
        </authorList>
    </citation>
    <scope>NUCLEOTIDE SEQUENCE</scope>
    <source>
        <strain evidence="1">Duluth1</strain>
        <tissue evidence="1">Whole animal</tissue>
    </source>
</reference>
<dbReference type="Proteomes" id="UP000828390">
    <property type="component" value="Unassembled WGS sequence"/>
</dbReference>
<reference evidence="1" key="2">
    <citation type="submission" date="2020-11" db="EMBL/GenBank/DDBJ databases">
        <authorList>
            <person name="McCartney M.A."/>
            <person name="Auch B."/>
            <person name="Kono T."/>
            <person name="Mallez S."/>
            <person name="Becker A."/>
            <person name="Gohl D.M."/>
            <person name="Silverstein K.A.T."/>
            <person name="Koren S."/>
            <person name="Bechman K.B."/>
            <person name="Herman A."/>
            <person name="Abrahante J.E."/>
            <person name="Garbe J."/>
        </authorList>
    </citation>
    <scope>NUCLEOTIDE SEQUENCE</scope>
    <source>
        <strain evidence="1">Duluth1</strain>
        <tissue evidence="1">Whole animal</tissue>
    </source>
</reference>